<feature type="region of interest" description="Disordered" evidence="1">
    <location>
        <begin position="1"/>
        <end position="50"/>
    </location>
</feature>
<proteinExistence type="predicted"/>
<sequence length="50" mass="5291">MPSQLISSSPSSTRSAGPSALRTTRPSPGTFAWKSMKPSPAHNEVSSFSR</sequence>
<organism evidence="2 3">
    <name type="scientific">Paludisphaera mucosa</name>
    <dbReference type="NCBI Taxonomy" id="3030827"/>
    <lineage>
        <taxon>Bacteria</taxon>
        <taxon>Pseudomonadati</taxon>
        <taxon>Planctomycetota</taxon>
        <taxon>Planctomycetia</taxon>
        <taxon>Isosphaerales</taxon>
        <taxon>Isosphaeraceae</taxon>
        <taxon>Paludisphaera</taxon>
    </lineage>
</organism>
<evidence type="ECO:0000313" key="3">
    <source>
        <dbReference type="Proteomes" id="UP001216907"/>
    </source>
</evidence>
<dbReference type="RefSeq" id="WP_277863078.1">
    <property type="nucleotide sequence ID" value="NZ_JARRAG010000002.1"/>
</dbReference>
<dbReference type="Proteomes" id="UP001216907">
    <property type="component" value="Unassembled WGS sequence"/>
</dbReference>
<keyword evidence="3" id="KW-1185">Reference proteome</keyword>
<reference evidence="2 3" key="1">
    <citation type="submission" date="2023-03" db="EMBL/GenBank/DDBJ databases">
        <title>Paludisphaera mucosa sp. nov. a novel planctomycete from northern fen.</title>
        <authorList>
            <person name="Ivanova A."/>
        </authorList>
    </citation>
    <scope>NUCLEOTIDE SEQUENCE [LARGE SCALE GENOMIC DNA]</scope>
    <source>
        <strain evidence="2 3">Pla2</strain>
    </source>
</reference>
<feature type="compositionally biased region" description="Low complexity" evidence="1">
    <location>
        <begin position="1"/>
        <end position="19"/>
    </location>
</feature>
<evidence type="ECO:0000313" key="2">
    <source>
        <dbReference type="EMBL" id="MDG3006787.1"/>
    </source>
</evidence>
<name>A0ABT6FGS8_9BACT</name>
<dbReference type="EMBL" id="JARRAG010000002">
    <property type="protein sequence ID" value="MDG3006787.1"/>
    <property type="molecule type" value="Genomic_DNA"/>
</dbReference>
<protein>
    <submittedName>
        <fullName evidence="2">Uncharacterized protein</fullName>
    </submittedName>
</protein>
<evidence type="ECO:0000256" key="1">
    <source>
        <dbReference type="SAM" id="MobiDB-lite"/>
    </source>
</evidence>
<accession>A0ABT6FGS8</accession>
<comment type="caution">
    <text evidence="2">The sequence shown here is derived from an EMBL/GenBank/DDBJ whole genome shotgun (WGS) entry which is preliminary data.</text>
</comment>
<gene>
    <name evidence="2" type="ORF">PZE19_23705</name>
</gene>